<evidence type="ECO:0000259" key="10">
    <source>
        <dbReference type="Pfam" id="PF21928"/>
    </source>
</evidence>
<dbReference type="Proteomes" id="UP000053317">
    <property type="component" value="Unassembled WGS sequence"/>
</dbReference>
<evidence type="ECO:0000256" key="7">
    <source>
        <dbReference type="ARBA" id="ARBA00044529"/>
    </source>
</evidence>
<evidence type="ECO:0000256" key="8">
    <source>
        <dbReference type="SAM" id="MobiDB-lite"/>
    </source>
</evidence>
<proteinExistence type="inferred from homology"/>
<feature type="compositionally biased region" description="Basic and acidic residues" evidence="8">
    <location>
        <begin position="446"/>
        <end position="461"/>
    </location>
</feature>
<evidence type="ECO:0000259" key="9">
    <source>
        <dbReference type="Pfam" id="PF09302"/>
    </source>
</evidence>
<dbReference type="InterPro" id="IPR053829">
    <property type="entry name" value="XLF-like_CC"/>
</dbReference>
<keyword evidence="2" id="KW-0227">DNA damage</keyword>
<dbReference type="GO" id="GO:0006303">
    <property type="term" value="P:double-strand break repair via nonhomologous end joining"/>
    <property type="evidence" value="ECO:0007669"/>
    <property type="project" value="UniProtKB-ARBA"/>
</dbReference>
<dbReference type="OrthoDB" id="2155935at2759"/>
<dbReference type="GO" id="GO:0045027">
    <property type="term" value="F:DNA end binding"/>
    <property type="evidence" value="ECO:0007669"/>
    <property type="project" value="TreeGrafter"/>
</dbReference>
<gene>
    <name evidence="11" type="ORF">UCRPC4_g00257</name>
</gene>
<dbReference type="GO" id="GO:0032807">
    <property type="term" value="C:DNA ligase IV complex"/>
    <property type="evidence" value="ECO:0007669"/>
    <property type="project" value="TreeGrafter"/>
</dbReference>
<dbReference type="Pfam" id="PF21928">
    <property type="entry name" value="XLF_CC"/>
    <property type="match status" value="1"/>
</dbReference>
<keyword evidence="3" id="KW-0238">DNA-binding</keyword>
<dbReference type="InterPro" id="IPR052287">
    <property type="entry name" value="NHEJ_factor"/>
</dbReference>
<dbReference type="Gene3D" id="2.170.210.10">
    <property type="entry name" value="DNA double-strand break repair and VJ recombination XRCC4, N-terminal"/>
    <property type="match status" value="1"/>
</dbReference>
<comment type="similarity">
    <text evidence="6">Belongs to the XRCC4-XLF family. XLF subfamily.</text>
</comment>
<evidence type="ECO:0000313" key="11">
    <source>
        <dbReference type="EMBL" id="KKY29068.1"/>
    </source>
</evidence>
<keyword evidence="5" id="KW-0539">Nucleus</keyword>
<keyword evidence="4" id="KW-0234">DNA repair</keyword>
<feature type="domain" description="XLF-like N-terminal" evidence="9">
    <location>
        <begin position="8"/>
        <end position="126"/>
    </location>
</feature>
<sequence>MSVDVGWAMVPVSTSAKVPTLFYKFFKNDSGFVLIITDLVRLWKTARNKKEIFQQAAQDKTSIDPNEDPSQYDVLLSKLEVALTGSSHSTLSIRRARSGNADGFDMRASTPLPAPLRSLNWGFHLQLFRQEAFTKEIVLPLIYNQDGLYSQIASLKKIIDQKDSVITKLLDKIEGAAIDLSIVFPGSLRAGKKGLSAREAAKVVTGLSKFQENDWMNNAREQSYDETSIRGLISTYRHAYSKVEDLSARRPEIAVDDSSDWIKEIPSEYPDVSLMVLDEAKPRLTEQSDGDESEETASGDDDFEVAERQRYSGGIADKNQRQDTPPGRLESRATNTPKRGPSKPLRSSSGSTQGVSSERSPLPKTTTKLGFLGGRRKQESVAEPKEMERISGRTSLTESSVAQILEKATDSDTGSGTDAGRESTRQQTTKAPESKRKLGAIGGKKARSDRPPTVDDVKPEDLSGPSKPRNKLGTIGGHKPRLRDRDASQMPTQEPLLREIEDLRPNRGKERSSTKEPAQRVATKQKEIAAVETEEEKADRKRCELRSQLEHAPAPKKKRKF</sequence>
<dbReference type="EMBL" id="LCWF01000006">
    <property type="protein sequence ID" value="KKY29068.1"/>
    <property type="molecule type" value="Genomic_DNA"/>
</dbReference>
<evidence type="ECO:0000256" key="1">
    <source>
        <dbReference type="ARBA" id="ARBA00004123"/>
    </source>
</evidence>
<feature type="compositionally biased region" description="Basic and acidic residues" evidence="8">
    <location>
        <begin position="537"/>
        <end position="549"/>
    </location>
</feature>
<evidence type="ECO:0000313" key="12">
    <source>
        <dbReference type="Proteomes" id="UP000053317"/>
    </source>
</evidence>
<comment type="caution">
    <text evidence="11">The sequence shown here is derived from an EMBL/GenBank/DDBJ whole genome shotgun (WGS) entry which is preliminary data.</text>
</comment>
<feature type="compositionally biased region" description="Basic and acidic residues" evidence="8">
    <location>
        <begin position="496"/>
        <end position="529"/>
    </location>
</feature>
<feature type="domain" description="XLF-like coiled-coil region" evidence="10">
    <location>
        <begin position="130"/>
        <end position="181"/>
    </location>
</feature>
<reference evidence="11 12" key="2">
    <citation type="submission" date="2015-05" db="EMBL/GenBank/DDBJ databases">
        <authorList>
            <person name="Morales-Cruz A."/>
            <person name="Amrine K.C."/>
            <person name="Cantu D."/>
        </authorList>
    </citation>
    <scope>NUCLEOTIDE SEQUENCE [LARGE SCALE GENOMIC DNA]</scope>
    <source>
        <strain evidence="11">UCRPC4</strain>
    </source>
</reference>
<evidence type="ECO:0000256" key="4">
    <source>
        <dbReference type="ARBA" id="ARBA00023204"/>
    </source>
</evidence>
<dbReference type="PANTHER" id="PTHR32235:SF1">
    <property type="entry name" value="NON-HOMOLOGOUS END-JOINING FACTOR 1"/>
    <property type="match status" value="1"/>
</dbReference>
<feature type="compositionally biased region" description="Acidic residues" evidence="8">
    <location>
        <begin position="288"/>
        <end position="304"/>
    </location>
</feature>
<feature type="region of interest" description="Disordered" evidence="8">
    <location>
        <begin position="284"/>
        <end position="561"/>
    </location>
</feature>
<evidence type="ECO:0000256" key="6">
    <source>
        <dbReference type="ARBA" id="ARBA00025747"/>
    </source>
</evidence>
<name>A0A0G2H157_PHACM</name>
<organism evidence="11 12">
    <name type="scientific">Phaeomoniella chlamydospora</name>
    <name type="common">Phaeoacremonium chlamydosporum</name>
    <dbReference type="NCBI Taxonomy" id="158046"/>
    <lineage>
        <taxon>Eukaryota</taxon>
        <taxon>Fungi</taxon>
        <taxon>Dikarya</taxon>
        <taxon>Ascomycota</taxon>
        <taxon>Pezizomycotina</taxon>
        <taxon>Eurotiomycetes</taxon>
        <taxon>Chaetothyriomycetidae</taxon>
        <taxon>Phaeomoniellales</taxon>
        <taxon>Phaeomoniellaceae</taxon>
        <taxon>Phaeomoniella</taxon>
    </lineage>
</organism>
<feature type="compositionally biased region" description="Basic and acidic residues" evidence="8">
    <location>
        <begin position="376"/>
        <end position="391"/>
    </location>
</feature>
<accession>A0A0G2H157</accession>
<dbReference type="PANTHER" id="PTHR32235">
    <property type="entry name" value="NON-HOMOLOGOUS END-JOINING FACTOR 1"/>
    <property type="match status" value="1"/>
</dbReference>
<evidence type="ECO:0000256" key="3">
    <source>
        <dbReference type="ARBA" id="ARBA00023125"/>
    </source>
</evidence>
<feature type="compositionally biased region" description="Polar residues" evidence="8">
    <location>
        <begin position="392"/>
        <end position="402"/>
    </location>
</feature>
<dbReference type="Pfam" id="PF09302">
    <property type="entry name" value="XLF"/>
    <property type="match status" value="1"/>
</dbReference>
<reference evidence="11 12" key="1">
    <citation type="submission" date="2015-05" db="EMBL/GenBank/DDBJ databases">
        <title>Distinctive expansion of gene families associated with plant cell wall degradation and secondary metabolism in the genomes of grapevine trunk pathogens.</title>
        <authorList>
            <person name="Lawrence D.P."/>
            <person name="Travadon R."/>
            <person name="Rolshausen P.E."/>
            <person name="Baumgartner K."/>
        </authorList>
    </citation>
    <scope>NUCLEOTIDE SEQUENCE [LARGE SCALE GENOMIC DNA]</scope>
    <source>
        <strain evidence="11">UCRPC4</strain>
    </source>
</reference>
<feature type="compositionally biased region" description="Low complexity" evidence="8">
    <location>
        <begin position="346"/>
        <end position="360"/>
    </location>
</feature>
<protein>
    <recommendedName>
        <fullName evidence="7">Non-homologous end-joining factor 1</fullName>
    </recommendedName>
</protein>
<comment type="subcellular location">
    <subcellularLocation>
        <location evidence="1">Nucleus</location>
    </subcellularLocation>
</comment>
<keyword evidence="12" id="KW-1185">Reference proteome</keyword>
<evidence type="ECO:0000256" key="2">
    <source>
        <dbReference type="ARBA" id="ARBA00022763"/>
    </source>
</evidence>
<evidence type="ECO:0000256" key="5">
    <source>
        <dbReference type="ARBA" id="ARBA00023242"/>
    </source>
</evidence>
<dbReference type="CDD" id="cd22285">
    <property type="entry name" value="HD_XLF_N"/>
    <property type="match status" value="1"/>
</dbReference>
<dbReference type="InterPro" id="IPR015381">
    <property type="entry name" value="XLF-like_N"/>
</dbReference>
<dbReference type="AlphaFoldDB" id="A0A0G2H157"/>
<dbReference type="InterPro" id="IPR038051">
    <property type="entry name" value="XRCC4-like_N_sf"/>
</dbReference>